<accession>A0AAW1W9R3</accession>
<keyword evidence="4" id="KW-1185">Reference proteome</keyword>
<evidence type="ECO:0000256" key="1">
    <source>
        <dbReference type="SAM" id="MobiDB-lite"/>
    </source>
</evidence>
<feature type="region of interest" description="Disordered" evidence="1">
    <location>
        <begin position="459"/>
        <end position="582"/>
    </location>
</feature>
<feature type="domain" description="SAWADEE" evidence="2">
    <location>
        <begin position="11"/>
        <end position="137"/>
    </location>
</feature>
<dbReference type="PANTHER" id="PTHR33827:SF9">
    <property type="entry name" value="SAWADEE DOMAIN-CONTAINING PROTEIN"/>
    <property type="match status" value="1"/>
</dbReference>
<gene>
    <name evidence="3" type="ORF">M0R45_029237</name>
</gene>
<name>A0AAW1W9R3_RUBAR</name>
<evidence type="ECO:0000313" key="3">
    <source>
        <dbReference type="EMBL" id="KAK9920689.1"/>
    </source>
</evidence>
<sequence>MEAMGQTESGSELEAMCKEDSSWYPCQVSLSSTEDSLIVDFGRQELEDMVLNKDEALTRLRFRSTPLQGDDCSHIQGEHVLGIHKSPFKSHFYDAKVEKVIRVRHSTRVYCRCTFMIKWLHQDLKGQMVTVPSSSIMKLASKSINVHPTVAALLKSVKQMGIFTASPFPIMHEDVDVELDLNKLLEKQIEEINFSANGFGKEITVDILEGFQADNNGHVVTASKVGFSKAQVSHDQHQLKCITKSSCELEVNNEDEDPQAPFSSKQEEHSEYRSRISPLAARAALASLVSVSHKHIAISGTELFKSTDSDNMSIKEPFSDTTKSHKNGNVNSASRTTRSTVRKGSEIQNSDLLDSAEAIKLRVTNTGRLTRSAVQEEKDKSSMAIKQWLEESKSAHITGSFSSEGNATVHEGKVLRKKNDVSKKAVSSALHSENNIPMENLTSGDLGAIQGAYVQTKTCAKDTKSSVSTSTRRLTRSTVSSKENLIVPETNVVEKENGKSKKKKAVSSSSQNDSTPGEESNRNHMSGAVRILRNSLQTEGKMSGSGDNSQGRKRKSTSSSRQEQRFSPRLRFLPRTRSQNKS</sequence>
<feature type="compositionally biased region" description="Polar residues" evidence="1">
    <location>
        <begin position="327"/>
        <end position="339"/>
    </location>
</feature>
<feature type="region of interest" description="Disordered" evidence="1">
    <location>
        <begin position="252"/>
        <end position="274"/>
    </location>
</feature>
<evidence type="ECO:0000313" key="4">
    <source>
        <dbReference type="Proteomes" id="UP001457282"/>
    </source>
</evidence>
<reference evidence="3 4" key="1">
    <citation type="journal article" date="2023" name="G3 (Bethesda)">
        <title>A chromosome-length genome assembly and annotation of blackberry (Rubus argutus, cv. 'Hillquist').</title>
        <authorList>
            <person name="Bruna T."/>
            <person name="Aryal R."/>
            <person name="Dudchenko O."/>
            <person name="Sargent D.J."/>
            <person name="Mead D."/>
            <person name="Buti M."/>
            <person name="Cavallini A."/>
            <person name="Hytonen T."/>
            <person name="Andres J."/>
            <person name="Pham M."/>
            <person name="Weisz D."/>
            <person name="Mascagni F."/>
            <person name="Usai G."/>
            <person name="Natali L."/>
            <person name="Bassil N."/>
            <person name="Fernandez G.E."/>
            <person name="Lomsadze A."/>
            <person name="Armour M."/>
            <person name="Olukolu B."/>
            <person name="Poorten T."/>
            <person name="Britton C."/>
            <person name="Davik J."/>
            <person name="Ashrafi H."/>
            <person name="Aiden E.L."/>
            <person name="Borodovsky M."/>
            <person name="Worthington M."/>
        </authorList>
    </citation>
    <scope>NUCLEOTIDE SEQUENCE [LARGE SCALE GENOMIC DNA]</scope>
    <source>
        <strain evidence="3">PI 553951</strain>
    </source>
</reference>
<dbReference type="Proteomes" id="UP001457282">
    <property type="component" value="Unassembled WGS sequence"/>
</dbReference>
<evidence type="ECO:0000259" key="2">
    <source>
        <dbReference type="Pfam" id="PF16719"/>
    </source>
</evidence>
<dbReference type="AlphaFoldDB" id="A0AAW1W9R3"/>
<feature type="compositionally biased region" description="Polar residues" evidence="1">
    <location>
        <begin position="534"/>
        <end position="549"/>
    </location>
</feature>
<protein>
    <recommendedName>
        <fullName evidence="2">SAWADEE domain-containing protein</fullName>
    </recommendedName>
</protein>
<dbReference type="Pfam" id="PF16719">
    <property type="entry name" value="SAWADEE"/>
    <property type="match status" value="1"/>
</dbReference>
<dbReference type="GO" id="GO:0003682">
    <property type="term" value="F:chromatin binding"/>
    <property type="evidence" value="ECO:0007669"/>
    <property type="project" value="InterPro"/>
</dbReference>
<dbReference type="InterPro" id="IPR032001">
    <property type="entry name" value="SAWADEE_dom"/>
</dbReference>
<feature type="region of interest" description="Disordered" evidence="1">
    <location>
        <begin position="309"/>
        <end position="348"/>
    </location>
</feature>
<feature type="compositionally biased region" description="Basic residues" evidence="1">
    <location>
        <begin position="572"/>
        <end position="582"/>
    </location>
</feature>
<dbReference type="PANTHER" id="PTHR33827">
    <property type="entry name" value="PROTEIN SAWADEE HOMEODOMAIN HOMOLOG 2"/>
    <property type="match status" value="1"/>
</dbReference>
<dbReference type="EMBL" id="JBEDUW010000006">
    <property type="protein sequence ID" value="KAK9920689.1"/>
    <property type="molecule type" value="Genomic_DNA"/>
</dbReference>
<organism evidence="3 4">
    <name type="scientific">Rubus argutus</name>
    <name type="common">Southern blackberry</name>
    <dbReference type="NCBI Taxonomy" id="59490"/>
    <lineage>
        <taxon>Eukaryota</taxon>
        <taxon>Viridiplantae</taxon>
        <taxon>Streptophyta</taxon>
        <taxon>Embryophyta</taxon>
        <taxon>Tracheophyta</taxon>
        <taxon>Spermatophyta</taxon>
        <taxon>Magnoliopsida</taxon>
        <taxon>eudicotyledons</taxon>
        <taxon>Gunneridae</taxon>
        <taxon>Pentapetalae</taxon>
        <taxon>rosids</taxon>
        <taxon>fabids</taxon>
        <taxon>Rosales</taxon>
        <taxon>Rosaceae</taxon>
        <taxon>Rosoideae</taxon>
        <taxon>Rosoideae incertae sedis</taxon>
        <taxon>Rubus</taxon>
    </lineage>
</organism>
<dbReference type="Gene3D" id="2.30.30.140">
    <property type="match status" value="1"/>
</dbReference>
<dbReference type="InterPro" id="IPR039276">
    <property type="entry name" value="SHH1/2"/>
</dbReference>
<proteinExistence type="predicted"/>
<feature type="compositionally biased region" description="Low complexity" evidence="1">
    <location>
        <begin position="465"/>
        <end position="482"/>
    </location>
</feature>
<comment type="caution">
    <text evidence="3">The sequence shown here is derived from an EMBL/GenBank/DDBJ whole genome shotgun (WGS) entry which is preliminary data.</text>
</comment>
<feature type="compositionally biased region" description="Basic and acidic residues" evidence="1">
    <location>
        <begin position="265"/>
        <end position="274"/>
    </location>
</feature>